<accession>C7QDE1</accession>
<dbReference type="PANTHER" id="PTHR42759:SF5">
    <property type="entry name" value="METHANOL DEHYDROGENASE REGULATOR"/>
    <property type="match status" value="1"/>
</dbReference>
<dbReference type="InterPro" id="IPR041628">
    <property type="entry name" value="ChlI/MoxR_AAA_lid"/>
</dbReference>
<evidence type="ECO:0000259" key="1">
    <source>
        <dbReference type="Pfam" id="PF07726"/>
    </source>
</evidence>
<dbReference type="KEGG" id="cai:Caci_3835"/>
<feature type="domain" description="ChlI/MoxR AAA lid" evidence="2">
    <location>
        <begin position="248"/>
        <end position="309"/>
    </location>
</feature>
<dbReference type="PIRSF" id="PIRSF002849">
    <property type="entry name" value="AAA_ATPase_chaperone_MoxR_prd"/>
    <property type="match status" value="1"/>
</dbReference>
<feature type="domain" description="ATPase AAA-3" evidence="1">
    <location>
        <begin position="39"/>
        <end position="169"/>
    </location>
</feature>
<dbReference type="PANTHER" id="PTHR42759">
    <property type="entry name" value="MOXR FAMILY PROTEIN"/>
    <property type="match status" value="1"/>
</dbReference>
<name>C7QDE1_CATAD</name>
<reference evidence="3 4" key="1">
    <citation type="journal article" date="2009" name="Stand. Genomic Sci.">
        <title>Complete genome sequence of Catenulispora acidiphila type strain (ID 139908).</title>
        <authorList>
            <person name="Copeland A."/>
            <person name="Lapidus A."/>
            <person name="Glavina Del Rio T."/>
            <person name="Nolan M."/>
            <person name="Lucas S."/>
            <person name="Chen F."/>
            <person name="Tice H."/>
            <person name="Cheng J.F."/>
            <person name="Bruce D."/>
            <person name="Goodwin L."/>
            <person name="Pitluck S."/>
            <person name="Mikhailova N."/>
            <person name="Pati A."/>
            <person name="Ivanova N."/>
            <person name="Mavromatis K."/>
            <person name="Chen A."/>
            <person name="Palaniappan K."/>
            <person name="Chain P."/>
            <person name="Land M."/>
            <person name="Hauser L."/>
            <person name="Chang Y.J."/>
            <person name="Jeffries C.D."/>
            <person name="Chertkov O."/>
            <person name="Brettin T."/>
            <person name="Detter J.C."/>
            <person name="Han C."/>
            <person name="Ali Z."/>
            <person name="Tindall B.J."/>
            <person name="Goker M."/>
            <person name="Bristow J."/>
            <person name="Eisen J.A."/>
            <person name="Markowitz V."/>
            <person name="Hugenholtz P."/>
            <person name="Kyrpides N.C."/>
            <person name="Klenk H.P."/>
        </authorList>
    </citation>
    <scope>NUCLEOTIDE SEQUENCE [LARGE SCALE GENOMIC DNA]</scope>
    <source>
        <strain evidence="4">DSM 44928 / JCM 14897 / NBRC 102108 / NRRL B-24433 / ID139908</strain>
    </source>
</reference>
<sequence length="330" mass="36102" precursor="true">MEKSFKIDFDRLEARIRAAIRGNDKNVRFALICFFAEGHLLIEGVPGVAKTSLAKAIAQSIKDIRPARIQFTPDLLPSDVTGSRVYRQGGVLEFEHGPVFNHIVIGDEINRASPKTQSALLEAMAERQVTTDGETRPLERPFMCVATQNPVEHQGTYVLPEAQIDRFMMMLSMEYPTVDDEVQVVTDELVDAEPSATESSAEPEPVVDLARALRMIGQARKVYVAPLLKKYAVEVVHATRNPRAGVWLGASPRGSIALVAAARTHAAAMGRDYTVTQDVKQVAPAVLAHRVLMDPDLTDKTSDALVRDILASTNLPGPSDVDCKKPEGPQ</sequence>
<dbReference type="eggNOG" id="COG0714">
    <property type="taxonomic scope" value="Bacteria"/>
</dbReference>
<dbReference type="InParanoid" id="C7QDE1"/>
<dbReference type="InterPro" id="IPR027417">
    <property type="entry name" value="P-loop_NTPase"/>
</dbReference>
<dbReference type="SUPFAM" id="SSF52540">
    <property type="entry name" value="P-loop containing nucleoside triphosphate hydrolases"/>
    <property type="match status" value="1"/>
</dbReference>
<dbReference type="EMBL" id="CP001700">
    <property type="protein sequence ID" value="ACU72734.1"/>
    <property type="molecule type" value="Genomic_DNA"/>
</dbReference>
<protein>
    <submittedName>
        <fullName evidence="3">ATPase associated with various cellular activities AAA_3</fullName>
    </submittedName>
</protein>
<dbReference type="AlphaFoldDB" id="C7QDE1"/>
<dbReference type="GO" id="GO:0016887">
    <property type="term" value="F:ATP hydrolysis activity"/>
    <property type="evidence" value="ECO:0007669"/>
    <property type="project" value="InterPro"/>
</dbReference>
<keyword evidence="4" id="KW-1185">Reference proteome</keyword>
<dbReference type="RefSeq" id="WP_015792463.1">
    <property type="nucleotide sequence ID" value="NC_013131.1"/>
</dbReference>
<gene>
    <name evidence="3" type="ordered locus">Caci_3835</name>
</gene>
<evidence type="ECO:0000259" key="2">
    <source>
        <dbReference type="Pfam" id="PF17863"/>
    </source>
</evidence>
<dbReference type="HOGENOM" id="CLU_034716_2_0_11"/>
<evidence type="ECO:0000313" key="3">
    <source>
        <dbReference type="EMBL" id="ACU72734.1"/>
    </source>
</evidence>
<dbReference type="InterPro" id="IPR050764">
    <property type="entry name" value="CbbQ/NirQ/NorQ/GpvN"/>
</dbReference>
<dbReference type="Gene3D" id="1.10.8.80">
    <property type="entry name" value="Magnesium chelatase subunit I, C-Terminal domain"/>
    <property type="match status" value="1"/>
</dbReference>
<dbReference type="GO" id="GO:0005524">
    <property type="term" value="F:ATP binding"/>
    <property type="evidence" value="ECO:0007669"/>
    <property type="project" value="InterPro"/>
</dbReference>
<dbReference type="CDD" id="cd00009">
    <property type="entry name" value="AAA"/>
    <property type="match status" value="1"/>
</dbReference>
<proteinExistence type="predicted"/>
<evidence type="ECO:0000313" key="4">
    <source>
        <dbReference type="Proteomes" id="UP000000851"/>
    </source>
</evidence>
<dbReference type="InterPro" id="IPR011703">
    <property type="entry name" value="ATPase_AAA-3"/>
</dbReference>
<dbReference type="STRING" id="479433.Caci_3835"/>
<dbReference type="Pfam" id="PF07726">
    <property type="entry name" value="AAA_3"/>
    <property type="match status" value="1"/>
</dbReference>
<dbReference type="Pfam" id="PF17863">
    <property type="entry name" value="AAA_lid_2"/>
    <property type="match status" value="1"/>
</dbReference>
<organism evidence="3 4">
    <name type="scientific">Catenulispora acidiphila (strain DSM 44928 / JCM 14897 / NBRC 102108 / NRRL B-24433 / ID139908)</name>
    <dbReference type="NCBI Taxonomy" id="479433"/>
    <lineage>
        <taxon>Bacteria</taxon>
        <taxon>Bacillati</taxon>
        <taxon>Actinomycetota</taxon>
        <taxon>Actinomycetes</taxon>
        <taxon>Catenulisporales</taxon>
        <taxon>Catenulisporaceae</taxon>
        <taxon>Catenulispora</taxon>
    </lineage>
</organism>
<dbReference type="Gene3D" id="3.40.50.300">
    <property type="entry name" value="P-loop containing nucleotide triphosphate hydrolases"/>
    <property type="match status" value="1"/>
</dbReference>
<dbReference type="Proteomes" id="UP000000851">
    <property type="component" value="Chromosome"/>
</dbReference>